<reference evidence="2 3" key="1">
    <citation type="submission" date="2017-09" db="EMBL/GenBank/DDBJ databases">
        <authorList>
            <person name="Ehlers B."/>
            <person name="Leendertz F.H."/>
        </authorList>
    </citation>
    <scope>NUCLEOTIDE SEQUENCE [LARGE SCALE GENOMIC DNA]</scope>
    <source>
        <strain evidence="2 3">DSM 18289</strain>
    </source>
</reference>
<accession>A0A285PDH0</accession>
<dbReference type="Gene3D" id="2.30.30.40">
    <property type="entry name" value="SH3 Domains"/>
    <property type="match status" value="1"/>
</dbReference>
<dbReference type="OrthoDB" id="8002687at2"/>
<dbReference type="AlphaFoldDB" id="A0A285PDH0"/>
<feature type="domain" description="SH3b" evidence="1">
    <location>
        <begin position="44"/>
        <end position="94"/>
    </location>
</feature>
<dbReference type="RefSeq" id="WP_097153833.1">
    <property type="nucleotide sequence ID" value="NZ_OBEL01000002.1"/>
</dbReference>
<dbReference type="InterPro" id="IPR003646">
    <property type="entry name" value="SH3-like_bac-type"/>
</dbReference>
<dbReference type="Pfam" id="PF08239">
    <property type="entry name" value="SH3_3"/>
    <property type="match status" value="1"/>
</dbReference>
<dbReference type="EMBL" id="OBEL01000002">
    <property type="protein sequence ID" value="SNZ19488.1"/>
    <property type="molecule type" value="Genomic_DNA"/>
</dbReference>
<organism evidence="2 3">
    <name type="scientific">Cohaesibacter gelatinilyticus</name>
    <dbReference type="NCBI Taxonomy" id="372072"/>
    <lineage>
        <taxon>Bacteria</taxon>
        <taxon>Pseudomonadati</taxon>
        <taxon>Pseudomonadota</taxon>
        <taxon>Alphaproteobacteria</taxon>
        <taxon>Hyphomicrobiales</taxon>
        <taxon>Cohaesibacteraceae</taxon>
    </lineage>
</organism>
<evidence type="ECO:0000313" key="2">
    <source>
        <dbReference type="EMBL" id="SNZ19488.1"/>
    </source>
</evidence>
<evidence type="ECO:0000259" key="1">
    <source>
        <dbReference type="Pfam" id="PF08239"/>
    </source>
</evidence>
<protein>
    <submittedName>
        <fullName evidence="2">SH3 domain-containing protein</fullName>
    </submittedName>
</protein>
<gene>
    <name evidence="2" type="ORF">SAMN06265368_2577</name>
</gene>
<dbReference type="Proteomes" id="UP000219439">
    <property type="component" value="Unassembled WGS sequence"/>
</dbReference>
<name>A0A285PDH0_9HYPH</name>
<proteinExistence type="predicted"/>
<keyword evidence="3" id="KW-1185">Reference proteome</keyword>
<sequence>MRAVMTSLLITAITFLIAGLNIPTKAMSADDNRMCVKLAMGKMLPVRAGPGLRFAVIGQLPAGDCSLKLSNFCEGNWCKVSVGQIAGWVHIGYLYPAK</sequence>
<evidence type="ECO:0000313" key="3">
    <source>
        <dbReference type="Proteomes" id="UP000219439"/>
    </source>
</evidence>